<dbReference type="GO" id="GO:0005634">
    <property type="term" value="C:nucleus"/>
    <property type="evidence" value="ECO:0007669"/>
    <property type="project" value="TreeGrafter"/>
</dbReference>
<name>A0A914S6F9_PAREQ</name>
<dbReference type="GO" id="GO:0008157">
    <property type="term" value="F:protein phosphatase 1 binding"/>
    <property type="evidence" value="ECO:0007669"/>
    <property type="project" value="TreeGrafter"/>
</dbReference>
<dbReference type="AlphaFoldDB" id="A0A914S6F9"/>
<protein>
    <recommendedName>
        <fullName evidence="1">E3 ubiquitin-protein ligase PPP1R11</fullName>
    </recommendedName>
    <alternativeName>
        <fullName evidence="2">Protein phosphatase 1 regulatory subunit 11</fullName>
    </alternativeName>
</protein>
<accession>A0A914S6F9</accession>
<dbReference type="GO" id="GO:0004865">
    <property type="term" value="F:protein serine/threonine phosphatase inhibitor activity"/>
    <property type="evidence" value="ECO:0007669"/>
    <property type="project" value="InterPro"/>
</dbReference>
<dbReference type="InterPro" id="IPR011107">
    <property type="entry name" value="PPI_Ypi1"/>
</dbReference>
<evidence type="ECO:0000256" key="2">
    <source>
        <dbReference type="ARBA" id="ARBA00031039"/>
    </source>
</evidence>
<reference evidence="4" key="1">
    <citation type="submission" date="2022-11" db="UniProtKB">
        <authorList>
            <consortium name="WormBaseParasite"/>
        </authorList>
    </citation>
    <scope>IDENTIFICATION</scope>
</reference>
<dbReference type="Proteomes" id="UP000887564">
    <property type="component" value="Unplaced"/>
</dbReference>
<keyword evidence="3" id="KW-1185">Reference proteome</keyword>
<sequence>GKVSKHLDANIEHRTFENVKQSHIYCKYHGRANYIVNAHTETLVLRLRARSHSPPHVTWAAGTIDNEHLGRLKSNCCCIWVKPRKISVSIQTEHCRGHTLPPPPPRNEPSSKIPNKMNHPIATKNFLSIDTCLAADRAPYDGALHWKRAVDVYREQKLVQEYHLLPYIQYPSDHKMDIGYTITSLLTIEISDINTP</sequence>
<evidence type="ECO:0000313" key="3">
    <source>
        <dbReference type="Proteomes" id="UP000887564"/>
    </source>
</evidence>
<dbReference type="PANTHER" id="PTHR20835:SF0">
    <property type="entry name" value="E3 UBIQUITIN-PROTEIN LIGASE PPP1R11"/>
    <property type="match status" value="1"/>
</dbReference>
<dbReference type="Pfam" id="PF07491">
    <property type="entry name" value="PPI_Ypi1"/>
    <property type="match status" value="1"/>
</dbReference>
<proteinExistence type="predicted"/>
<dbReference type="WBParaSite" id="PEQ_0001392701-mRNA-1">
    <property type="protein sequence ID" value="PEQ_0001392701-mRNA-1"/>
    <property type="gene ID" value="PEQ_0001392701"/>
</dbReference>
<organism evidence="3 4">
    <name type="scientific">Parascaris equorum</name>
    <name type="common">Equine roundworm</name>
    <dbReference type="NCBI Taxonomy" id="6256"/>
    <lineage>
        <taxon>Eukaryota</taxon>
        <taxon>Metazoa</taxon>
        <taxon>Ecdysozoa</taxon>
        <taxon>Nematoda</taxon>
        <taxon>Chromadorea</taxon>
        <taxon>Rhabditida</taxon>
        <taxon>Spirurina</taxon>
        <taxon>Ascaridomorpha</taxon>
        <taxon>Ascaridoidea</taxon>
        <taxon>Ascarididae</taxon>
        <taxon>Parascaris</taxon>
    </lineage>
</organism>
<evidence type="ECO:0000313" key="4">
    <source>
        <dbReference type="WBParaSite" id="PEQ_0001392701-mRNA-1"/>
    </source>
</evidence>
<evidence type="ECO:0000256" key="1">
    <source>
        <dbReference type="ARBA" id="ARBA00021994"/>
    </source>
</evidence>
<dbReference type="PANTHER" id="PTHR20835">
    <property type="entry name" value="E3 UBIQUITIN-PROTEIN LIGASE PPP1R11-RELATED"/>
    <property type="match status" value="1"/>
</dbReference>